<dbReference type="PANTHER" id="PTHR10887:SF530">
    <property type="entry name" value="SUPERFAMILY I DNA HELICASES"/>
    <property type="match status" value="1"/>
</dbReference>
<evidence type="ECO:0000259" key="3">
    <source>
        <dbReference type="Pfam" id="PF18741"/>
    </source>
</evidence>
<keyword evidence="5" id="KW-1185">Reference proteome</keyword>
<reference evidence="4" key="1">
    <citation type="journal article" date="2014" name="Int. J. Syst. Evol. Microbiol.">
        <title>Complete genome sequence of Corynebacterium casei LMG S-19264T (=DSM 44701T), isolated from a smear-ripened cheese.</title>
        <authorList>
            <consortium name="US DOE Joint Genome Institute (JGI-PGF)"/>
            <person name="Walter F."/>
            <person name="Albersmeier A."/>
            <person name="Kalinowski J."/>
            <person name="Ruckert C."/>
        </authorList>
    </citation>
    <scope>NUCLEOTIDE SEQUENCE</scope>
    <source>
        <strain evidence="4">CGMCC 1.12777</strain>
    </source>
</reference>
<feature type="domain" description="Restriction endonuclease type II-like" evidence="3">
    <location>
        <begin position="1146"/>
        <end position="1241"/>
    </location>
</feature>
<feature type="domain" description="DNA2/NAM7 helicase helicase" evidence="1">
    <location>
        <begin position="799"/>
        <end position="863"/>
    </location>
</feature>
<protein>
    <submittedName>
        <fullName evidence="4">Uncharacterized protein</fullName>
    </submittedName>
</protein>
<dbReference type="InterPro" id="IPR011335">
    <property type="entry name" value="Restrct_endonuc-II-like"/>
</dbReference>
<evidence type="ECO:0000259" key="1">
    <source>
        <dbReference type="Pfam" id="PF13086"/>
    </source>
</evidence>
<organism evidence="4 5">
    <name type="scientific">Pullulanibacillus pueri</name>
    <dbReference type="NCBI Taxonomy" id="1437324"/>
    <lineage>
        <taxon>Bacteria</taxon>
        <taxon>Bacillati</taxon>
        <taxon>Bacillota</taxon>
        <taxon>Bacilli</taxon>
        <taxon>Bacillales</taxon>
        <taxon>Sporolactobacillaceae</taxon>
        <taxon>Pullulanibacillus</taxon>
    </lineage>
</organism>
<dbReference type="InterPro" id="IPR027417">
    <property type="entry name" value="P-loop_NTPase"/>
</dbReference>
<dbReference type="InterPro" id="IPR047187">
    <property type="entry name" value="SF1_C_Upf1"/>
</dbReference>
<dbReference type="InterPro" id="IPR045055">
    <property type="entry name" value="DNA2/NAM7-like"/>
</dbReference>
<gene>
    <name evidence="4" type="ORF">GCM10007096_00330</name>
</gene>
<dbReference type="Gene3D" id="3.40.960.10">
    <property type="entry name" value="VSR Endonuclease"/>
    <property type="match status" value="1"/>
</dbReference>
<dbReference type="InterPro" id="IPR049468">
    <property type="entry name" value="Restrct_endonuc-II-like_dom"/>
</dbReference>
<evidence type="ECO:0000313" key="4">
    <source>
        <dbReference type="EMBL" id="GGH73267.1"/>
    </source>
</evidence>
<evidence type="ECO:0000313" key="5">
    <source>
        <dbReference type="Proteomes" id="UP000656813"/>
    </source>
</evidence>
<dbReference type="Pfam" id="PF13087">
    <property type="entry name" value="AAA_12"/>
    <property type="match status" value="1"/>
</dbReference>
<dbReference type="SUPFAM" id="SSF52540">
    <property type="entry name" value="P-loop containing nucleoside triphosphate hydrolases"/>
    <property type="match status" value="1"/>
</dbReference>
<dbReference type="InterPro" id="IPR041677">
    <property type="entry name" value="DNA2/NAM7_AAA_11"/>
</dbReference>
<proteinExistence type="predicted"/>
<dbReference type="AlphaFoldDB" id="A0A8J3EJU6"/>
<sequence length="1261" mass="146066">MKEKMIILKDRLNDLSRRNRSIRMLKSYDKWSFDLSRLQKVGKEPEDILKEILGRDKKISIVKQDIRDEESLILSQKLTNLFRNIKAIEDETGLYDLFIGFPFISGAMMDGTYVRAPLFLYPVKLEKVKGHGTEWEIHVDEESEPQLNRTLFLALKKMSDLNVPESIFDEAVEKASTGNIPDYIEWLKSYSINVDWEGKQNIELFKNYTKDTIPSFDKGEFQIDNNALLGHFAQGNSALLKDYEDFIDQLEEGETDLGILQPLLGLGDITESYEVDNLAPSISESETQKAKEKDRFFVLDTDASQEEIINSVDKTDGLVIHGPPGTGKSQVIVNIIANAMAQNKKILLVCQKRAALDVVYQRLDALGLSANIGLLHDEKNDRKRLYRKLHTRLTVDTFHEDLEQEFEDLSRKIENREAKLDAIAKGLYEVQPYGYRAFDLYGLGKPLSEQEVTLNLSSVLRALNKSNLDEVLMKIFSYGGYYSRFGQEDYPLKDRNSFAKLEIKDRLNIIEILKKAIDKAEESIAYLDHFERDEEITPEYSWGVNDKLSKIYDDLNPEEKKTLQKLRLWWWTSFTGKSIVQELIHGDKFKGLDSKEWPKLRESLKILYELSNVSEEMTKEIQSLSSYFSKVLLDKYKEQVSKGDIPLQALKQQHEYVIQDFEDLRNMDRIYEESLPFIQSIIKELKGKEELNEQYDLSEKWVDAVKQSTFVHWIDEIENSYPELRQVGTEEFNKLRSSFKELIEKKKNLSAKVLQNRMIKALNETQLQHQNAFKDIIHQTGKKRQVWPVRKLVKKYSLEGLLDVMPVWLVSPETASAIFPLEKDLFDLVIFDEASQCTVENGMPSIYRGSKVIVAGDEKQLPPSNLFKSGMHEDDEDEELDEIEESESLLNLTKRVFPSKLLQWHYRSKSEELINFSNHAYYNGNVQIAPNVDHLKDPACIQWHKVDGNWINQCNEVEAEAVVRLLKSLLVKDASKTIGIITFNAKQQDKIQDIIDQRTEKDKEFNTVYQQVMSRDLDERIFVKNIENVQGDERDIIIFSIAYAKNEQGRVYNRFGTLGQQGGENRLNVAVTRAKEEIHLVSSIEPHELNVSNVKNDGPKFLRSYMEYAEAVSNLQKDTIESVLVNLNEEMNTKRQQGNLDFDSPFEEQVYKHLTDIGYKVDTQVGMSGYRIDQAIVHPDHPERYILGIECDGAMYHSAPSAKERDVYRQRFLESKGWKITRIWSRNWWKDPVGEIEKIDQLVKKLVEEEKIKEALKLGLN</sequence>
<dbReference type="Pfam" id="PF13195">
    <property type="entry name" value="DUF4011"/>
    <property type="match status" value="1"/>
</dbReference>
<dbReference type="Pfam" id="PF13086">
    <property type="entry name" value="AAA_11"/>
    <property type="match status" value="2"/>
</dbReference>
<reference evidence="4" key="2">
    <citation type="submission" date="2020-09" db="EMBL/GenBank/DDBJ databases">
        <authorList>
            <person name="Sun Q."/>
            <person name="Zhou Y."/>
        </authorList>
    </citation>
    <scope>NUCLEOTIDE SEQUENCE</scope>
    <source>
        <strain evidence="4">CGMCC 1.12777</strain>
    </source>
</reference>
<dbReference type="Proteomes" id="UP000656813">
    <property type="component" value="Unassembled WGS sequence"/>
</dbReference>
<dbReference type="SUPFAM" id="SSF52980">
    <property type="entry name" value="Restriction endonuclease-like"/>
    <property type="match status" value="1"/>
</dbReference>
<dbReference type="CDD" id="cd18808">
    <property type="entry name" value="SF1_C_Upf1"/>
    <property type="match status" value="1"/>
</dbReference>
<dbReference type="Gene3D" id="3.40.50.300">
    <property type="entry name" value="P-loop containing nucleotide triphosphate hydrolases"/>
    <property type="match status" value="3"/>
</dbReference>
<dbReference type="FunFam" id="3.40.960.10:FF:000002">
    <property type="entry name" value="DNA helicase related protein"/>
    <property type="match status" value="1"/>
</dbReference>
<dbReference type="Pfam" id="PF18741">
    <property type="entry name" value="MTES_1575"/>
    <property type="match status" value="1"/>
</dbReference>
<dbReference type="GO" id="GO:0004386">
    <property type="term" value="F:helicase activity"/>
    <property type="evidence" value="ECO:0007669"/>
    <property type="project" value="InterPro"/>
</dbReference>
<dbReference type="PANTHER" id="PTHR10887">
    <property type="entry name" value="DNA2/NAM7 HELICASE FAMILY"/>
    <property type="match status" value="1"/>
</dbReference>
<comment type="caution">
    <text evidence="4">The sequence shown here is derived from an EMBL/GenBank/DDBJ whole genome shotgun (WGS) entry which is preliminary data.</text>
</comment>
<evidence type="ECO:0000259" key="2">
    <source>
        <dbReference type="Pfam" id="PF13087"/>
    </source>
</evidence>
<accession>A0A8J3EJU6</accession>
<dbReference type="EMBL" id="BMFV01000001">
    <property type="protein sequence ID" value="GGH73267.1"/>
    <property type="molecule type" value="Genomic_DNA"/>
</dbReference>
<name>A0A8J3EJU6_9BACL</name>
<feature type="domain" description="DNA2/NAM7 helicase helicase" evidence="1">
    <location>
        <begin position="301"/>
        <end position="420"/>
    </location>
</feature>
<feature type="domain" description="DNA2/NAM7 helicase-like C-terminal" evidence="2">
    <location>
        <begin position="897"/>
        <end position="1083"/>
    </location>
</feature>
<dbReference type="InterPro" id="IPR041679">
    <property type="entry name" value="DNA2/NAM7-like_C"/>
</dbReference>
<dbReference type="InterPro" id="IPR025103">
    <property type="entry name" value="DUF4011"/>
</dbReference>